<accession>A0A7W6E8K1</accession>
<gene>
    <name evidence="3" type="ORF">GGR04_000551</name>
</gene>
<feature type="compositionally biased region" description="Basic and acidic residues" evidence="1">
    <location>
        <begin position="13"/>
        <end position="30"/>
    </location>
</feature>
<dbReference type="InterPro" id="IPR038717">
    <property type="entry name" value="Tc1-like_DDE_dom"/>
</dbReference>
<dbReference type="GO" id="GO:0003676">
    <property type="term" value="F:nucleic acid binding"/>
    <property type="evidence" value="ECO:0007669"/>
    <property type="project" value="InterPro"/>
</dbReference>
<comment type="caution">
    <text evidence="3">The sequence shown here is derived from an EMBL/GenBank/DDBJ whole genome shotgun (WGS) entry which is preliminary data.</text>
</comment>
<dbReference type="Pfam" id="PF13358">
    <property type="entry name" value="DDE_3"/>
    <property type="match status" value="1"/>
</dbReference>
<name>A0A7W6E8K1_9HYPH</name>
<evidence type="ECO:0000256" key="1">
    <source>
        <dbReference type="SAM" id="MobiDB-lite"/>
    </source>
</evidence>
<dbReference type="InterPro" id="IPR036397">
    <property type="entry name" value="RNaseH_sf"/>
</dbReference>
<dbReference type="AlphaFoldDB" id="A0A7W6E8K1"/>
<dbReference type="EMBL" id="JACIEK010000001">
    <property type="protein sequence ID" value="MBB3996730.1"/>
    <property type="molecule type" value="Genomic_DNA"/>
</dbReference>
<feature type="region of interest" description="Disordered" evidence="1">
    <location>
        <begin position="1"/>
        <end position="43"/>
    </location>
</feature>
<dbReference type="Proteomes" id="UP000542776">
    <property type="component" value="Unassembled WGS sequence"/>
</dbReference>
<proteinExistence type="predicted"/>
<evidence type="ECO:0000313" key="4">
    <source>
        <dbReference type="Proteomes" id="UP000542776"/>
    </source>
</evidence>
<evidence type="ECO:0000259" key="2">
    <source>
        <dbReference type="Pfam" id="PF13358"/>
    </source>
</evidence>
<feature type="domain" description="Tc1-like transposase DDE" evidence="2">
    <location>
        <begin position="30"/>
        <end position="72"/>
    </location>
</feature>
<organism evidence="3 4">
    <name type="scientific">Aureimonas pseudogalii</name>
    <dbReference type="NCBI Taxonomy" id="1744844"/>
    <lineage>
        <taxon>Bacteria</taxon>
        <taxon>Pseudomonadati</taxon>
        <taxon>Pseudomonadota</taxon>
        <taxon>Alphaproteobacteria</taxon>
        <taxon>Hyphomicrobiales</taxon>
        <taxon>Aurantimonadaceae</taxon>
        <taxon>Aureimonas</taxon>
    </lineage>
</organism>
<sequence length="102" mass="12171">MAEIVRCRSRRPCRSDPRSRRLAHDAEARRARQRHPLFLPPRAPEPNPVESVWQFLRDNWLSHRVFTDDDDIVAHCCEAWNKLVEPPWKIILIGMRDRAHRS</sequence>
<dbReference type="Gene3D" id="3.30.420.10">
    <property type="entry name" value="Ribonuclease H-like superfamily/Ribonuclease H"/>
    <property type="match status" value="1"/>
</dbReference>
<evidence type="ECO:0000313" key="3">
    <source>
        <dbReference type="EMBL" id="MBB3996730.1"/>
    </source>
</evidence>
<protein>
    <submittedName>
        <fullName evidence="3">Transposase</fullName>
    </submittedName>
</protein>
<keyword evidence="4" id="KW-1185">Reference proteome</keyword>
<dbReference type="RefSeq" id="WP_183197588.1">
    <property type="nucleotide sequence ID" value="NZ_JACIEK010000001.1"/>
</dbReference>
<reference evidence="3 4" key="1">
    <citation type="submission" date="2020-08" db="EMBL/GenBank/DDBJ databases">
        <title>Genomic Encyclopedia of Type Strains, Phase IV (KMG-IV): sequencing the most valuable type-strain genomes for metagenomic binning, comparative biology and taxonomic classification.</title>
        <authorList>
            <person name="Goeker M."/>
        </authorList>
    </citation>
    <scope>NUCLEOTIDE SEQUENCE [LARGE SCALE GENOMIC DNA]</scope>
    <source>
        <strain evidence="3 4">DSM 102238</strain>
    </source>
</reference>